<feature type="domain" description="Histidine kinase" evidence="9">
    <location>
        <begin position="367"/>
        <end position="586"/>
    </location>
</feature>
<feature type="compositionally biased region" description="Low complexity" evidence="7">
    <location>
        <begin position="592"/>
        <end position="605"/>
    </location>
</feature>
<evidence type="ECO:0000313" key="12">
    <source>
        <dbReference type="Proteomes" id="UP000287168"/>
    </source>
</evidence>
<sequence>MKTQTRAFDAGITLATVAITAATFALDLFAPLGRSLWLAYFLAMVLSYASRQIWLPGTLAVVAAVLLAAGAYFGPEGVDASLAVLNRSLAAFILAILAGAGTLMIRNRIILSGLDWEQRAKVRLSQALEGNLGRDELAHRGLEVIGDETSARAAVLWELTAQQLAPIGSWGGAAADARHGVPGHLRRAIDENRVVQLSAPGDAALNWGSGLLQGAAAHSVIVPLSEGGHINGVAEFGFDREPDERVLSLLQQAGEKLGLELRSAAYRDELNELLEETRRQAEELRAHGEEMAATNAELEEQTRALQISEGRLREQQAELEEQNALLEQQTAQMEEQRDAIALSRKQLADQAEELARESRYKSEFVANMSHELRTPLNALLIMARLLSENRKGNLTEEQCQWAETIESSGKDLLTLINDILDIARIEAGKVEITPAPVAAGDVLRRLSRIFTPQASERGLAFKIEAPETLPRISTDGARLEQILRNFIANALKFTQKGGVTLGVTENPGSGLTFWVRDTGIGIAAEHHAAVFDAFRQADGSISRRFGGTGLGLSISRDLATRLGGSITLESAPGQGSTFRLHLPLSLDGTEVPAQPAAAPEAAPRPLHTPAPAAPMPEVSLDRPVGVVQGISDDRDTLSERPRRLLIVEDDINFSRLLLDLARELGFGAVVVETADDAIRAAQLYVPHGILLDMGLPDHSGMTVLDRLKRDAETRHIPVHIVSAEDRTREALAQGAVSYLMKPVARDALIKALESITDHETQSMRKLLIVEDDPHQLSGLKALLGSSEVEVKGVSTSAAALAACRRETFDCIVLDMTLPDGSGFDLLEQLSTDETASFPPVIVYTARALTDQEEQRLRRYSRSIIIKGAKSPERLIDEVTLFLHQVVSDLPARQREMLVASLNRDAQLEGRRILIVEDDIRNIYALNGVLEPHGVKTKIARNGREALDFLARVTDGAEDPVDLVLMDVMMPEMDGLTATREIRRLERWRNLPIIMLTAKAMADDQAQCLAAGANDYLAKPLDVDKLLSLTRVWMSR</sequence>
<evidence type="ECO:0000259" key="9">
    <source>
        <dbReference type="PROSITE" id="PS50109"/>
    </source>
</evidence>
<keyword evidence="4" id="KW-0902">Two-component regulatory system</keyword>
<dbReference type="InterPro" id="IPR003594">
    <property type="entry name" value="HATPase_dom"/>
</dbReference>
<feature type="transmembrane region" description="Helical" evidence="8">
    <location>
        <begin position="12"/>
        <end position="33"/>
    </location>
</feature>
<evidence type="ECO:0000256" key="2">
    <source>
        <dbReference type="ARBA" id="ARBA00012438"/>
    </source>
</evidence>
<reference evidence="11 12" key="1">
    <citation type="journal article" date="2015" name="Int. J. Syst. Evol. Microbiol.">
        <title>Gemmobacter intermedius sp. nov., isolated from a white stork (Ciconia ciconia).</title>
        <authorList>
            <person name="Kampfer P."/>
            <person name="Jerzak L."/>
            <person name="Wilharm G."/>
            <person name="Golke J."/>
            <person name="Busse H.J."/>
            <person name="Glaeser S.P."/>
        </authorList>
    </citation>
    <scope>NUCLEOTIDE SEQUENCE [LARGE SCALE GENOMIC DNA]</scope>
    <source>
        <strain evidence="11 12">119/4</strain>
    </source>
</reference>
<keyword evidence="12" id="KW-1185">Reference proteome</keyword>
<dbReference type="OrthoDB" id="9801651at2"/>
<feature type="region of interest" description="Disordered" evidence="7">
    <location>
        <begin position="589"/>
        <end position="616"/>
    </location>
</feature>
<dbReference type="SMART" id="SM00448">
    <property type="entry name" value="REC"/>
    <property type="match status" value="3"/>
</dbReference>
<evidence type="ECO:0000256" key="4">
    <source>
        <dbReference type="ARBA" id="ARBA00023012"/>
    </source>
</evidence>
<keyword evidence="8" id="KW-0472">Membrane</keyword>
<dbReference type="CDD" id="cd00082">
    <property type="entry name" value="HisKA"/>
    <property type="match status" value="1"/>
</dbReference>
<dbReference type="InterPro" id="IPR005467">
    <property type="entry name" value="His_kinase_dom"/>
</dbReference>
<dbReference type="CDD" id="cd16922">
    <property type="entry name" value="HATPase_EvgS-ArcB-TorS-like"/>
    <property type="match status" value="1"/>
</dbReference>
<dbReference type="SUPFAM" id="SSF52172">
    <property type="entry name" value="CheY-like"/>
    <property type="match status" value="3"/>
</dbReference>
<comment type="caution">
    <text evidence="11">The sequence shown here is derived from an EMBL/GenBank/DDBJ whole genome shotgun (WGS) entry which is preliminary data.</text>
</comment>
<dbReference type="EMBL" id="SBLC01000016">
    <property type="protein sequence ID" value="RWY40393.1"/>
    <property type="molecule type" value="Genomic_DNA"/>
</dbReference>
<gene>
    <name evidence="11" type="ORF">EP867_12020</name>
</gene>
<evidence type="ECO:0000256" key="3">
    <source>
        <dbReference type="ARBA" id="ARBA00022553"/>
    </source>
</evidence>
<dbReference type="GO" id="GO:0000155">
    <property type="term" value="F:phosphorelay sensor kinase activity"/>
    <property type="evidence" value="ECO:0007669"/>
    <property type="project" value="InterPro"/>
</dbReference>
<dbReference type="InterPro" id="IPR036890">
    <property type="entry name" value="HATPase_C_sf"/>
</dbReference>
<dbReference type="EC" id="2.7.13.3" evidence="2"/>
<evidence type="ECO:0000256" key="6">
    <source>
        <dbReference type="SAM" id="Coils"/>
    </source>
</evidence>
<dbReference type="SUPFAM" id="SSF55874">
    <property type="entry name" value="ATPase domain of HSP90 chaperone/DNA topoisomerase II/histidine kinase"/>
    <property type="match status" value="1"/>
</dbReference>
<keyword evidence="3 5" id="KW-0597">Phosphoprotein</keyword>
<dbReference type="PANTHER" id="PTHR45339:SF1">
    <property type="entry name" value="HYBRID SIGNAL TRANSDUCTION HISTIDINE KINASE J"/>
    <property type="match status" value="1"/>
</dbReference>
<dbReference type="Proteomes" id="UP000287168">
    <property type="component" value="Unassembled WGS sequence"/>
</dbReference>
<dbReference type="Pfam" id="PF00512">
    <property type="entry name" value="HisKA"/>
    <property type="match status" value="1"/>
</dbReference>
<dbReference type="FunFam" id="3.30.565.10:FF:000010">
    <property type="entry name" value="Sensor histidine kinase RcsC"/>
    <property type="match status" value="1"/>
</dbReference>
<dbReference type="InterPro" id="IPR003661">
    <property type="entry name" value="HisK_dim/P_dom"/>
</dbReference>
<keyword evidence="8" id="KW-0812">Transmembrane</keyword>
<evidence type="ECO:0000256" key="1">
    <source>
        <dbReference type="ARBA" id="ARBA00000085"/>
    </source>
</evidence>
<evidence type="ECO:0000313" key="11">
    <source>
        <dbReference type="EMBL" id="RWY40393.1"/>
    </source>
</evidence>
<evidence type="ECO:0000256" key="7">
    <source>
        <dbReference type="SAM" id="MobiDB-lite"/>
    </source>
</evidence>
<dbReference type="InterPro" id="IPR004358">
    <property type="entry name" value="Sig_transdc_His_kin-like_C"/>
</dbReference>
<name>A0A3S3UF59_9RHOB</name>
<dbReference type="PROSITE" id="PS50110">
    <property type="entry name" value="RESPONSE_REGULATORY"/>
    <property type="match status" value="3"/>
</dbReference>
<dbReference type="SMART" id="SM00388">
    <property type="entry name" value="HisKA"/>
    <property type="match status" value="1"/>
</dbReference>
<evidence type="ECO:0000259" key="10">
    <source>
        <dbReference type="PROSITE" id="PS50110"/>
    </source>
</evidence>
<organism evidence="11 12">
    <name type="scientific">Falsigemmobacter intermedius</name>
    <dbReference type="NCBI Taxonomy" id="1553448"/>
    <lineage>
        <taxon>Bacteria</taxon>
        <taxon>Pseudomonadati</taxon>
        <taxon>Pseudomonadota</taxon>
        <taxon>Alphaproteobacteria</taxon>
        <taxon>Rhodobacterales</taxon>
        <taxon>Paracoccaceae</taxon>
        <taxon>Falsigemmobacter</taxon>
    </lineage>
</organism>
<comment type="catalytic activity">
    <reaction evidence="1">
        <text>ATP + protein L-histidine = ADP + protein N-phospho-L-histidine.</text>
        <dbReference type="EC" id="2.7.13.3"/>
    </reaction>
</comment>
<feature type="modified residue" description="4-aspartylphosphate" evidence="5">
    <location>
        <position position="692"/>
    </location>
</feature>
<feature type="domain" description="Response regulatory" evidence="10">
    <location>
        <begin position="643"/>
        <end position="756"/>
    </location>
</feature>
<evidence type="ECO:0000256" key="5">
    <source>
        <dbReference type="PROSITE-ProRule" id="PRU00169"/>
    </source>
</evidence>
<evidence type="ECO:0000256" key="8">
    <source>
        <dbReference type="SAM" id="Phobius"/>
    </source>
</evidence>
<dbReference type="Pfam" id="PF00072">
    <property type="entry name" value="Response_reg"/>
    <property type="match status" value="3"/>
</dbReference>
<feature type="modified residue" description="4-aspartylphosphate" evidence="5">
    <location>
        <position position="966"/>
    </location>
</feature>
<dbReference type="Gene3D" id="1.10.287.130">
    <property type="match status" value="1"/>
</dbReference>
<dbReference type="Gene3D" id="3.30.565.10">
    <property type="entry name" value="Histidine kinase-like ATPase, C-terminal domain"/>
    <property type="match status" value="1"/>
</dbReference>
<dbReference type="PRINTS" id="PR00344">
    <property type="entry name" value="BCTRLSENSOR"/>
</dbReference>
<feature type="coiled-coil region" evidence="6">
    <location>
        <begin position="256"/>
        <end position="353"/>
    </location>
</feature>
<dbReference type="InterPro" id="IPR036097">
    <property type="entry name" value="HisK_dim/P_sf"/>
</dbReference>
<proteinExistence type="predicted"/>
<dbReference type="Pfam" id="PF02518">
    <property type="entry name" value="HATPase_c"/>
    <property type="match status" value="1"/>
</dbReference>
<dbReference type="PROSITE" id="PS50109">
    <property type="entry name" value="HIS_KIN"/>
    <property type="match status" value="1"/>
</dbReference>
<keyword evidence="6" id="KW-0175">Coiled coil</keyword>
<keyword evidence="8" id="KW-1133">Transmembrane helix</keyword>
<dbReference type="CDD" id="cd00156">
    <property type="entry name" value="REC"/>
    <property type="match status" value="2"/>
</dbReference>
<feature type="domain" description="Response regulatory" evidence="10">
    <location>
        <begin position="765"/>
        <end position="881"/>
    </location>
</feature>
<feature type="transmembrane region" description="Helical" evidence="8">
    <location>
        <begin position="53"/>
        <end position="73"/>
    </location>
</feature>
<feature type="domain" description="Response regulatory" evidence="10">
    <location>
        <begin position="911"/>
        <end position="1033"/>
    </location>
</feature>
<dbReference type="InterPro" id="IPR001789">
    <property type="entry name" value="Sig_transdc_resp-reg_receiver"/>
</dbReference>
<dbReference type="SMART" id="SM00387">
    <property type="entry name" value="HATPase_c"/>
    <property type="match status" value="1"/>
</dbReference>
<dbReference type="CDD" id="cd17546">
    <property type="entry name" value="REC_hyHK_CKI1_RcsC-like"/>
    <property type="match status" value="1"/>
</dbReference>
<dbReference type="SUPFAM" id="SSF47384">
    <property type="entry name" value="Homodimeric domain of signal transducing histidine kinase"/>
    <property type="match status" value="1"/>
</dbReference>
<feature type="transmembrane region" description="Helical" evidence="8">
    <location>
        <begin position="85"/>
        <end position="105"/>
    </location>
</feature>
<feature type="modified residue" description="4-aspartylphosphate" evidence="5">
    <location>
        <position position="814"/>
    </location>
</feature>
<dbReference type="AlphaFoldDB" id="A0A3S3UF59"/>
<accession>A0A3S3UF59</accession>
<dbReference type="InterPro" id="IPR011006">
    <property type="entry name" value="CheY-like_superfamily"/>
</dbReference>
<protein>
    <recommendedName>
        <fullName evidence="2">histidine kinase</fullName>
        <ecNumber evidence="2">2.7.13.3</ecNumber>
    </recommendedName>
</protein>
<dbReference type="Gene3D" id="3.40.50.2300">
    <property type="match status" value="3"/>
</dbReference>
<dbReference type="PANTHER" id="PTHR45339">
    <property type="entry name" value="HYBRID SIGNAL TRANSDUCTION HISTIDINE KINASE J"/>
    <property type="match status" value="1"/>
</dbReference>